<feature type="domain" description="DYW" evidence="2">
    <location>
        <begin position="138"/>
        <end position="225"/>
    </location>
</feature>
<accession>A0A834LVM9</accession>
<dbReference type="PANTHER" id="PTHR47926:SF452">
    <property type="entry name" value="PENTATRICOPEPTIDE REPEAT-CONTAINING PROTEIN"/>
    <property type="match status" value="1"/>
</dbReference>
<sequence>MVDLLGRAGRLNEALNLVEDMSVEKDEGLWGALLGACRIHNRIELAEKAAKSLLELQSKNPGHYVLLSNIYAKAGRWEDVAKIRELMTHRRLKKNPGWTWIEVDNKIHRFSVGDHTHGWSKEIYKMLEMLIEKLELAGYVPDTNFVLHDVDEELKQGMLYSHSEKLAIAFGLISTPEGTPLRITKNLRVCGDCHTFIKFVSSIAKRLIIVRDANRFHHFEEGACSLWGLLGLEAIIDDAHENWEEEKKGKEIANHSCPTLLSISDAVAATLLPLETTPPYPLNSSFLGVFSNHHTHRLLAVLHSPSLNAIAVFDLRYPLPLTPLRQ</sequence>
<evidence type="ECO:0000256" key="1">
    <source>
        <dbReference type="ARBA" id="ARBA00006643"/>
    </source>
</evidence>
<gene>
    <name evidence="3" type="ORF">RHSIM_Rhsim01G0214300</name>
</gene>
<dbReference type="OrthoDB" id="185373at2759"/>
<organism evidence="3 4">
    <name type="scientific">Rhododendron simsii</name>
    <name type="common">Sims's rhododendron</name>
    <dbReference type="NCBI Taxonomy" id="118357"/>
    <lineage>
        <taxon>Eukaryota</taxon>
        <taxon>Viridiplantae</taxon>
        <taxon>Streptophyta</taxon>
        <taxon>Embryophyta</taxon>
        <taxon>Tracheophyta</taxon>
        <taxon>Spermatophyta</taxon>
        <taxon>Magnoliopsida</taxon>
        <taxon>eudicotyledons</taxon>
        <taxon>Gunneridae</taxon>
        <taxon>Pentapetalae</taxon>
        <taxon>asterids</taxon>
        <taxon>Ericales</taxon>
        <taxon>Ericaceae</taxon>
        <taxon>Ericoideae</taxon>
        <taxon>Rhodoreae</taxon>
        <taxon>Rhododendron</taxon>
    </lineage>
</organism>
<keyword evidence="4" id="KW-1185">Reference proteome</keyword>
<dbReference type="InterPro" id="IPR032867">
    <property type="entry name" value="DYW_dom"/>
</dbReference>
<protein>
    <recommendedName>
        <fullName evidence="2">DYW domain-containing protein</fullName>
    </recommendedName>
</protein>
<comment type="similarity">
    <text evidence="1">Belongs to the PPR family. PCMP-H subfamily.</text>
</comment>
<dbReference type="AlphaFoldDB" id="A0A834LVM9"/>
<comment type="caution">
    <text evidence="3">The sequence shown here is derived from an EMBL/GenBank/DDBJ whole genome shotgun (WGS) entry which is preliminary data.</text>
</comment>
<dbReference type="InterPro" id="IPR046848">
    <property type="entry name" value="E_motif"/>
</dbReference>
<evidence type="ECO:0000313" key="4">
    <source>
        <dbReference type="Proteomes" id="UP000626092"/>
    </source>
</evidence>
<dbReference type="GO" id="GO:0003723">
    <property type="term" value="F:RNA binding"/>
    <property type="evidence" value="ECO:0007669"/>
    <property type="project" value="InterPro"/>
</dbReference>
<dbReference type="Pfam" id="PF20431">
    <property type="entry name" value="E_motif"/>
    <property type="match status" value="1"/>
</dbReference>
<evidence type="ECO:0000313" key="3">
    <source>
        <dbReference type="EMBL" id="KAF7152382.1"/>
    </source>
</evidence>
<dbReference type="Pfam" id="PF14432">
    <property type="entry name" value="DYW_deaminase"/>
    <property type="match status" value="1"/>
</dbReference>
<dbReference type="PANTHER" id="PTHR47926">
    <property type="entry name" value="PENTATRICOPEPTIDE REPEAT-CONTAINING PROTEIN"/>
    <property type="match status" value="1"/>
</dbReference>
<dbReference type="EMBL" id="WJXA01000001">
    <property type="protein sequence ID" value="KAF7152382.1"/>
    <property type="molecule type" value="Genomic_DNA"/>
</dbReference>
<dbReference type="InterPro" id="IPR011990">
    <property type="entry name" value="TPR-like_helical_dom_sf"/>
</dbReference>
<dbReference type="Proteomes" id="UP000626092">
    <property type="component" value="Unassembled WGS sequence"/>
</dbReference>
<dbReference type="GO" id="GO:0008270">
    <property type="term" value="F:zinc ion binding"/>
    <property type="evidence" value="ECO:0007669"/>
    <property type="project" value="InterPro"/>
</dbReference>
<evidence type="ECO:0000259" key="2">
    <source>
        <dbReference type="Pfam" id="PF14432"/>
    </source>
</evidence>
<proteinExistence type="inferred from homology"/>
<reference evidence="3" key="1">
    <citation type="submission" date="2019-11" db="EMBL/GenBank/DDBJ databases">
        <authorList>
            <person name="Liu Y."/>
            <person name="Hou J."/>
            <person name="Li T.-Q."/>
            <person name="Guan C.-H."/>
            <person name="Wu X."/>
            <person name="Wu H.-Z."/>
            <person name="Ling F."/>
            <person name="Zhang R."/>
            <person name="Shi X.-G."/>
            <person name="Ren J.-P."/>
            <person name="Chen E.-F."/>
            <person name="Sun J.-M."/>
        </authorList>
    </citation>
    <scope>NUCLEOTIDE SEQUENCE</scope>
    <source>
        <strain evidence="3">Adult_tree_wgs_1</strain>
        <tissue evidence="3">Leaves</tissue>
    </source>
</reference>
<dbReference type="InterPro" id="IPR046960">
    <property type="entry name" value="PPR_At4g14850-like_plant"/>
</dbReference>
<name>A0A834LVM9_RHOSS</name>
<dbReference type="FunFam" id="1.25.40.10:FF:000366">
    <property type="entry name" value="Pentatricopeptide (PPR) repeat-containing protein"/>
    <property type="match status" value="1"/>
</dbReference>
<dbReference type="GO" id="GO:0009451">
    <property type="term" value="P:RNA modification"/>
    <property type="evidence" value="ECO:0007669"/>
    <property type="project" value="InterPro"/>
</dbReference>
<dbReference type="Gene3D" id="1.25.40.10">
    <property type="entry name" value="Tetratricopeptide repeat domain"/>
    <property type="match status" value="1"/>
</dbReference>